<feature type="chain" id="PRO_5039419841" evidence="3">
    <location>
        <begin position="20"/>
        <end position="371"/>
    </location>
</feature>
<protein>
    <submittedName>
        <fullName evidence="5">Acyl-coenzyme A:6-aminopenicillanic acid acyl-transferase</fullName>
    </submittedName>
</protein>
<feature type="domain" description="Choloylglycine hydrolase/NAAA C-terminal" evidence="4">
    <location>
        <begin position="113"/>
        <end position="285"/>
    </location>
</feature>
<proteinExistence type="inferred from homology"/>
<dbReference type="PROSITE" id="PS51257">
    <property type="entry name" value="PROKAR_LIPOPROTEIN"/>
    <property type="match status" value="1"/>
</dbReference>
<keyword evidence="2" id="KW-0378">Hydrolase</keyword>
<dbReference type="AlphaFoldDB" id="C0EDC4"/>
<sequence>MKKKAWFACCSLLLLLCIAAGCGRTADRQASQIAASSDSFIAEQEQNDDVSLTSQIIRLEDGFFAVRYDGDDGFDAFLSQGGAASDSEVVDYLANNMLSGLNVGDLLGDIFGCSTLSVQSPEGDRLFGRNFDWENCEAMVVAAYPENGYASLSTVNMDFISQGAGGGAVGLALQMDEVKTLAALYAPLDGVNEAGLAVSVNMIQDSAAIAQDTDKPDITTTTAIRLLLNQAANVEEALELLRQYDLHASMGMMIHFALADSTGRSVAVEYVNNEMVVIETPVLTNFYLAEGEKQGIGTQQSHERYNILTRRLNASETMDMQNVRDALDSVSKDNFGEFESTEWSAVFNQSTGEARYYHRENYQKSYTFRLK</sequence>
<dbReference type="HOGENOM" id="CLU_057333_0_0_9"/>
<organism evidence="5 6">
    <name type="scientific">[Clostridium] methylpentosum DSM 5476</name>
    <dbReference type="NCBI Taxonomy" id="537013"/>
    <lineage>
        <taxon>Bacteria</taxon>
        <taxon>Bacillati</taxon>
        <taxon>Bacillota</taxon>
        <taxon>Clostridia</taxon>
        <taxon>Eubacteriales</taxon>
        <taxon>Oscillospiraceae</taxon>
        <taxon>Oscillospiraceae incertae sedis</taxon>
    </lineage>
</organism>
<evidence type="ECO:0000256" key="3">
    <source>
        <dbReference type="SAM" id="SignalP"/>
    </source>
</evidence>
<reference evidence="5 6" key="1">
    <citation type="submission" date="2009-01" db="EMBL/GenBank/DDBJ databases">
        <authorList>
            <person name="Fulton L."/>
            <person name="Clifton S."/>
            <person name="Fulton B."/>
            <person name="Xu J."/>
            <person name="Minx P."/>
            <person name="Pepin K.H."/>
            <person name="Johnson M."/>
            <person name="Bhonagiri V."/>
            <person name="Nash W.E."/>
            <person name="Mardis E.R."/>
            <person name="Wilson R.K."/>
        </authorList>
    </citation>
    <scope>NUCLEOTIDE SEQUENCE [LARGE SCALE GENOMIC DNA]</scope>
    <source>
        <strain evidence="5 6">DSM 5476</strain>
    </source>
</reference>
<evidence type="ECO:0000256" key="2">
    <source>
        <dbReference type="ARBA" id="ARBA00022801"/>
    </source>
</evidence>
<comment type="similarity">
    <text evidence="1">Belongs to the peptidase C59 family.</text>
</comment>
<reference evidence="5 6" key="2">
    <citation type="submission" date="2009-02" db="EMBL/GenBank/DDBJ databases">
        <title>Draft genome sequence of Clostridium methylpentosum (DSM 5476).</title>
        <authorList>
            <person name="Sudarsanam P."/>
            <person name="Ley R."/>
            <person name="Guruge J."/>
            <person name="Turnbaugh P.J."/>
            <person name="Mahowald M."/>
            <person name="Liep D."/>
            <person name="Gordon J."/>
        </authorList>
    </citation>
    <scope>NUCLEOTIDE SEQUENCE [LARGE SCALE GENOMIC DNA]</scope>
    <source>
        <strain evidence="5 6">DSM 5476</strain>
    </source>
</reference>
<evidence type="ECO:0000259" key="4">
    <source>
        <dbReference type="Pfam" id="PF02275"/>
    </source>
</evidence>
<dbReference type="InterPro" id="IPR029132">
    <property type="entry name" value="CBAH/NAAA_C"/>
</dbReference>
<dbReference type="GO" id="GO:0016787">
    <property type="term" value="F:hydrolase activity"/>
    <property type="evidence" value="ECO:0007669"/>
    <property type="project" value="UniProtKB-KW"/>
</dbReference>
<dbReference type="Gene3D" id="3.60.60.10">
    <property type="entry name" value="Penicillin V Acylase, Chain A"/>
    <property type="match status" value="1"/>
</dbReference>
<dbReference type="PANTHER" id="PTHR35527:SF2">
    <property type="entry name" value="HYDROLASE"/>
    <property type="match status" value="1"/>
</dbReference>
<keyword evidence="6" id="KW-1185">Reference proteome</keyword>
<gene>
    <name evidence="5" type="ORF">CLOSTMETH_01851</name>
</gene>
<comment type="caution">
    <text evidence="5">The sequence shown here is derived from an EMBL/GenBank/DDBJ whole genome shotgun (WGS) entry which is preliminary data.</text>
</comment>
<dbReference type="eggNOG" id="COG3049">
    <property type="taxonomic scope" value="Bacteria"/>
</dbReference>
<dbReference type="InterPro" id="IPR052193">
    <property type="entry name" value="Peptidase_C59"/>
</dbReference>
<dbReference type="PANTHER" id="PTHR35527">
    <property type="entry name" value="CHOLOYLGLYCINE HYDROLASE"/>
    <property type="match status" value="1"/>
</dbReference>
<evidence type="ECO:0000313" key="5">
    <source>
        <dbReference type="EMBL" id="EEG30510.1"/>
    </source>
</evidence>
<dbReference type="InterPro" id="IPR029055">
    <property type="entry name" value="Ntn_hydrolases_N"/>
</dbReference>
<evidence type="ECO:0000313" key="6">
    <source>
        <dbReference type="Proteomes" id="UP000003340"/>
    </source>
</evidence>
<evidence type="ECO:0000256" key="1">
    <source>
        <dbReference type="ARBA" id="ARBA00006625"/>
    </source>
</evidence>
<dbReference type="Pfam" id="PF02275">
    <property type="entry name" value="CBAH"/>
    <property type="match status" value="1"/>
</dbReference>
<dbReference type="STRING" id="537013.CLOSTMETH_01851"/>
<keyword evidence="5" id="KW-0808">Transferase</keyword>
<accession>C0EDC4</accession>
<dbReference type="SUPFAM" id="SSF56235">
    <property type="entry name" value="N-terminal nucleophile aminohydrolases (Ntn hydrolases)"/>
    <property type="match status" value="1"/>
</dbReference>
<dbReference type="GO" id="GO:0016740">
    <property type="term" value="F:transferase activity"/>
    <property type="evidence" value="ECO:0007669"/>
    <property type="project" value="UniProtKB-KW"/>
</dbReference>
<name>C0EDC4_9FIRM</name>
<dbReference type="Proteomes" id="UP000003340">
    <property type="component" value="Unassembled WGS sequence"/>
</dbReference>
<keyword evidence="3" id="KW-0732">Signal</keyword>
<dbReference type="EMBL" id="ACEC01000061">
    <property type="protein sequence ID" value="EEG30510.1"/>
    <property type="molecule type" value="Genomic_DNA"/>
</dbReference>
<feature type="signal peptide" evidence="3">
    <location>
        <begin position="1"/>
        <end position="19"/>
    </location>
</feature>